<protein>
    <submittedName>
        <fullName evidence="1">Uncharacterized protein</fullName>
    </submittedName>
</protein>
<comment type="caution">
    <text evidence="1">The sequence shown here is derived from an EMBL/GenBank/DDBJ whole genome shotgun (WGS) entry which is preliminary data.</text>
</comment>
<dbReference type="Proteomes" id="UP000230233">
    <property type="component" value="Chromosome I"/>
</dbReference>
<evidence type="ECO:0000313" key="2">
    <source>
        <dbReference type="Proteomes" id="UP000230233"/>
    </source>
</evidence>
<evidence type="ECO:0000313" key="1">
    <source>
        <dbReference type="EMBL" id="PIC55087.1"/>
    </source>
</evidence>
<proteinExistence type="predicted"/>
<name>A0A2G5VTX9_9PELO</name>
<reference evidence="2" key="1">
    <citation type="submission" date="2017-10" db="EMBL/GenBank/DDBJ databases">
        <title>Rapid genome shrinkage in a self-fertile nematode reveals novel sperm competition proteins.</title>
        <authorList>
            <person name="Yin D."/>
            <person name="Schwarz E.M."/>
            <person name="Thomas C.G."/>
            <person name="Felde R.L."/>
            <person name="Korf I.F."/>
            <person name="Cutter A.D."/>
            <person name="Schartner C.M."/>
            <person name="Ralston E.J."/>
            <person name="Meyer B.J."/>
            <person name="Haag E.S."/>
        </authorList>
    </citation>
    <scope>NUCLEOTIDE SEQUENCE [LARGE SCALE GENOMIC DNA]</scope>
    <source>
        <strain evidence="2">JU1422</strain>
    </source>
</reference>
<keyword evidence="2" id="KW-1185">Reference proteome</keyword>
<dbReference type="AlphaFoldDB" id="A0A2G5VTX9"/>
<organism evidence="1 2">
    <name type="scientific">Caenorhabditis nigoni</name>
    <dbReference type="NCBI Taxonomy" id="1611254"/>
    <lineage>
        <taxon>Eukaryota</taxon>
        <taxon>Metazoa</taxon>
        <taxon>Ecdysozoa</taxon>
        <taxon>Nematoda</taxon>
        <taxon>Chromadorea</taxon>
        <taxon>Rhabditida</taxon>
        <taxon>Rhabditina</taxon>
        <taxon>Rhabditomorpha</taxon>
        <taxon>Rhabditoidea</taxon>
        <taxon>Rhabditidae</taxon>
        <taxon>Peloderinae</taxon>
        <taxon>Caenorhabditis</taxon>
    </lineage>
</organism>
<accession>A0A2G5VTX9</accession>
<sequence>MMGGDCLGDVNDMLTMCNRRMLLPDDMKTVVITAFNDPYENSQENPSAEVLNELMSNPGKRRLPRRCQRYADNVQPENAPSGCEQHFFDF</sequence>
<gene>
    <name evidence="1" type="primary">Cnig_chr_I.g510</name>
    <name evidence="1" type="ORF">B9Z55_000510</name>
</gene>
<dbReference type="EMBL" id="PDUG01000001">
    <property type="protein sequence ID" value="PIC55087.1"/>
    <property type="molecule type" value="Genomic_DNA"/>
</dbReference>